<organism evidence="5 6">
    <name type="scientific">Pedobacter flavus</name>
    <dbReference type="NCBI Taxonomy" id="3113906"/>
    <lineage>
        <taxon>Bacteria</taxon>
        <taxon>Pseudomonadati</taxon>
        <taxon>Bacteroidota</taxon>
        <taxon>Sphingobacteriia</taxon>
        <taxon>Sphingobacteriales</taxon>
        <taxon>Sphingobacteriaceae</taxon>
        <taxon>Pedobacter</taxon>
    </lineage>
</organism>
<dbReference type="NCBIfam" id="NF007494">
    <property type="entry name" value="PRK10089.1-3"/>
    <property type="match status" value="1"/>
</dbReference>
<dbReference type="Pfam" id="PF01588">
    <property type="entry name" value="tRNA_bind"/>
    <property type="match status" value="1"/>
</dbReference>
<proteinExistence type="predicted"/>
<dbReference type="Proteomes" id="UP001337681">
    <property type="component" value="Unassembled WGS sequence"/>
</dbReference>
<evidence type="ECO:0000313" key="6">
    <source>
        <dbReference type="Proteomes" id="UP001337681"/>
    </source>
</evidence>
<dbReference type="CDD" id="cd02798">
    <property type="entry name" value="tRNA_bind_CsaA"/>
    <property type="match status" value="1"/>
</dbReference>
<dbReference type="Gene3D" id="2.40.50.140">
    <property type="entry name" value="Nucleic acid-binding proteins"/>
    <property type="match status" value="1"/>
</dbReference>
<dbReference type="InterPro" id="IPR012340">
    <property type="entry name" value="NA-bd_OB-fold"/>
</dbReference>
<name>A0ABU7GZR2_9SPHI</name>
<dbReference type="EMBL" id="JAZDQU010000001">
    <property type="protein sequence ID" value="MEE1884517.1"/>
    <property type="molecule type" value="Genomic_DNA"/>
</dbReference>
<reference evidence="5 6" key="1">
    <citation type="submission" date="2024-01" db="EMBL/GenBank/DDBJ databases">
        <title>Pedobacter sp. nov., isolated from oil-contaminated soil.</title>
        <authorList>
            <person name="Le N.T.T."/>
        </authorList>
    </citation>
    <scope>NUCLEOTIDE SEQUENCE [LARGE SCALE GENOMIC DNA]</scope>
    <source>
        <strain evidence="5 6">VNH31</strain>
    </source>
</reference>
<gene>
    <name evidence="5" type="ORF">VRU49_03685</name>
</gene>
<evidence type="ECO:0000259" key="4">
    <source>
        <dbReference type="PROSITE" id="PS50886"/>
    </source>
</evidence>
<dbReference type="PANTHER" id="PTHR11586">
    <property type="entry name" value="TRNA-AMINOACYLATION COFACTOR ARC1 FAMILY MEMBER"/>
    <property type="match status" value="1"/>
</dbReference>
<feature type="domain" description="TRNA-binding" evidence="4">
    <location>
        <begin position="8"/>
        <end position="111"/>
    </location>
</feature>
<dbReference type="InterPro" id="IPR002547">
    <property type="entry name" value="tRNA-bd_dom"/>
</dbReference>
<dbReference type="NCBIfam" id="TIGR02222">
    <property type="entry name" value="chap_CsaA"/>
    <property type="match status" value="1"/>
</dbReference>
<dbReference type="SUPFAM" id="SSF50249">
    <property type="entry name" value="Nucleic acid-binding proteins"/>
    <property type="match status" value="1"/>
</dbReference>
<accession>A0ABU7GZR2</accession>
<comment type="caution">
    <text evidence="5">The sequence shown here is derived from an EMBL/GenBank/DDBJ whole genome shotgun (WGS) entry which is preliminary data.</text>
</comment>
<keyword evidence="1 3" id="KW-0820">tRNA-binding</keyword>
<evidence type="ECO:0000313" key="5">
    <source>
        <dbReference type="EMBL" id="MEE1884517.1"/>
    </source>
</evidence>
<evidence type="ECO:0000256" key="2">
    <source>
        <dbReference type="ARBA" id="ARBA00022884"/>
    </source>
</evidence>
<evidence type="ECO:0000256" key="3">
    <source>
        <dbReference type="PROSITE-ProRule" id="PRU00209"/>
    </source>
</evidence>
<evidence type="ECO:0000256" key="1">
    <source>
        <dbReference type="ARBA" id="ARBA00022555"/>
    </source>
</evidence>
<dbReference type="InterPro" id="IPR051270">
    <property type="entry name" value="Tyrosine-tRNA_ligase_regulator"/>
</dbReference>
<dbReference type="PROSITE" id="PS50886">
    <property type="entry name" value="TRBD"/>
    <property type="match status" value="1"/>
</dbReference>
<keyword evidence="6" id="KW-1185">Reference proteome</keyword>
<protein>
    <submittedName>
        <fullName evidence="5">tRNA-binding protein</fullName>
    </submittedName>
</protein>
<keyword evidence="2 3" id="KW-0694">RNA-binding</keyword>
<dbReference type="RefSeq" id="WP_330145431.1">
    <property type="nucleotide sequence ID" value="NZ_JAZDQU010000001.1"/>
</dbReference>
<dbReference type="NCBIfam" id="NF007495">
    <property type="entry name" value="PRK10089.1-4"/>
    <property type="match status" value="1"/>
</dbReference>
<dbReference type="InterPro" id="IPR008231">
    <property type="entry name" value="CsaA"/>
</dbReference>
<dbReference type="PANTHER" id="PTHR11586:SF37">
    <property type="entry name" value="TRNA-BINDING DOMAIN-CONTAINING PROTEIN"/>
    <property type="match status" value="1"/>
</dbReference>
<sequence length="111" mass="12333">MNTLTWSEFEKVDIRVGTILLVEEFPQARNPSYKVTVDFGELGIKKTSAQITKNYSKNELIGKQILGVVNFPPKQIANFISEFLLTGFKDSTGEIVIATVDSLVPNGEKLI</sequence>